<evidence type="ECO:0000313" key="2">
    <source>
        <dbReference type="Proteomes" id="UP000502248"/>
    </source>
</evidence>
<dbReference type="SUPFAM" id="SSF50475">
    <property type="entry name" value="FMN-binding split barrel"/>
    <property type="match status" value="1"/>
</dbReference>
<dbReference type="AlphaFoldDB" id="A0A7Z2VLX8"/>
<dbReference type="EMBL" id="CP051680">
    <property type="protein sequence ID" value="QJD85513.1"/>
    <property type="molecule type" value="Genomic_DNA"/>
</dbReference>
<sequence>MYPIRMYKRECNDSNKINGFLERARSGFLGLSAENVPYVVPLNFVRWKEAIYFHGASEGRKNTILRQNAQACFTVCEDQGTITDIVPANTDTAYMSVMLFGSVALVADLEEATEAMQALLNKYVPGYYDSPLAKSHVEKYVSSLGSRTSVYKLVPSEVTAKENAAREGQLFYPGKTRHDEGQ</sequence>
<reference evidence="1 2" key="1">
    <citation type="submission" date="2020-04" db="EMBL/GenBank/DDBJ databases">
        <title>Genome sequencing of novel species.</title>
        <authorList>
            <person name="Heo J."/>
            <person name="Kim S.-J."/>
            <person name="Kim J.-S."/>
            <person name="Hong S.-B."/>
            <person name="Kwon S.-W."/>
        </authorList>
    </citation>
    <scope>NUCLEOTIDE SEQUENCE [LARGE SCALE GENOMIC DNA]</scope>
    <source>
        <strain evidence="1 2">MFER-1</strain>
    </source>
</reference>
<dbReference type="RefSeq" id="WP_169281774.1">
    <property type="nucleotide sequence ID" value="NZ_CP051680.1"/>
</dbReference>
<name>A0A7Z2VLX8_9BACL</name>
<dbReference type="InterPro" id="IPR024747">
    <property type="entry name" value="Pyridox_Oxase-rel"/>
</dbReference>
<dbReference type="PANTHER" id="PTHR34071">
    <property type="entry name" value="5-NITROIMIDAZOLE ANTIBIOTICS RESISTANCE PROTEIN, NIMA-FAMILY-RELATED PROTEIN-RELATED"/>
    <property type="match status" value="1"/>
</dbReference>
<dbReference type="Proteomes" id="UP000502248">
    <property type="component" value="Chromosome"/>
</dbReference>
<proteinExistence type="predicted"/>
<keyword evidence="2" id="KW-1185">Reference proteome</keyword>
<protein>
    <submittedName>
        <fullName evidence="1">Pyridoxamine 5'-phosphate oxidase family protein</fullName>
    </submittedName>
</protein>
<evidence type="ECO:0000313" key="1">
    <source>
        <dbReference type="EMBL" id="QJD85513.1"/>
    </source>
</evidence>
<accession>A0A7Z2VLX8</accession>
<dbReference type="PANTHER" id="PTHR34071:SF2">
    <property type="entry name" value="FLAVIN-NUCLEOTIDE-BINDING PROTEIN"/>
    <property type="match status" value="1"/>
</dbReference>
<organism evidence="1 2">
    <name type="scientific">Cohnella herbarum</name>
    <dbReference type="NCBI Taxonomy" id="2728023"/>
    <lineage>
        <taxon>Bacteria</taxon>
        <taxon>Bacillati</taxon>
        <taxon>Bacillota</taxon>
        <taxon>Bacilli</taxon>
        <taxon>Bacillales</taxon>
        <taxon>Paenibacillaceae</taxon>
        <taxon>Cohnella</taxon>
    </lineage>
</organism>
<dbReference type="KEGG" id="cheb:HH215_21560"/>
<gene>
    <name evidence="1" type="ORF">HH215_21560</name>
</gene>
<dbReference type="Gene3D" id="2.30.110.10">
    <property type="entry name" value="Electron Transport, Fmn-binding Protein, Chain A"/>
    <property type="match status" value="1"/>
</dbReference>
<dbReference type="Pfam" id="PF12900">
    <property type="entry name" value="Pyridox_ox_2"/>
    <property type="match status" value="1"/>
</dbReference>
<dbReference type="InterPro" id="IPR012349">
    <property type="entry name" value="Split_barrel_FMN-bd"/>
</dbReference>